<name>A0ABN7VYT3_GIGMA</name>
<comment type="caution">
    <text evidence="1">The sequence shown here is derived from an EMBL/GenBank/DDBJ whole genome shotgun (WGS) entry which is preliminary data.</text>
</comment>
<evidence type="ECO:0000313" key="1">
    <source>
        <dbReference type="EMBL" id="CAG8804760.1"/>
    </source>
</evidence>
<organism evidence="1 2">
    <name type="scientific">Gigaspora margarita</name>
    <dbReference type="NCBI Taxonomy" id="4874"/>
    <lineage>
        <taxon>Eukaryota</taxon>
        <taxon>Fungi</taxon>
        <taxon>Fungi incertae sedis</taxon>
        <taxon>Mucoromycota</taxon>
        <taxon>Glomeromycotina</taxon>
        <taxon>Glomeromycetes</taxon>
        <taxon>Diversisporales</taxon>
        <taxon>Gigasporaceae</taxon>
        <taxon>Gigaspora</taxon>
    </lineage>
</organism>
<accession>A0ABN7VYT3</accession>
<gene>
    <name evidence="1" type="ORF">GMARGA_LOCUS23929</name>
</gene>
<sequence length="75" mass="8708">QDNIGHVIIKSSIDGAEQKINLIQHNQLHILKKLPGLSAMQQWYLYKEVKKHIQNPLKQSNYCSIFQISNPKKKV</sequence>
<keyword evidence="2" id="KW-1185">Reference proteome</keyword>
<dbReference type="EMBL" id="CAJVQB010024709">
    <property type="protein sequence ID" value="CAG8804760.1"/>
    <property type="molecule type" value="Genomic_DNA"/>
</dbReference>
<protein>
    <submittedName>
        <fullName evidence="1">17823_t:CDS:1</fullName>
    </submittedName>
</protein>
<reference evidence="1 2" key="1">
    <citation type="submission" date="2021-06" db="EMBL/GenBank/DDBJ databases">
        <authorList>
            <person name="Kallberg Y."/>
            <person name="Tangrot J."/>
            <person name="Rosling A."/>
        </authorList>
    </citation>
    <scope>NUCLEOTIDE SEQUENCE [LARGE SCALE GENOMIC DNA]</scope>
    <source>
        <strain evidence="1 2">120-4 pot B 10/14</strain>
    </source>
</reference>
<proteinExistence type="predicted"/>
<evidence type="ECO:0000313" key="2">
    <source>
        <dbReference type="Proteomes" id="UP000789901"/>
    </source>
</evidence>
<feature type="non-terminal residue" evidence="1">
    <location>
        <position position="1"/>
    </location>
</feature>
<dbReference type="Proteomes" id="UP000789901">
    <property type="component" value="Unassembled WGS sequence"/>
</dbReference>